<evidence type="ECO:0000256" key="1">
    <source>
        <dbReference type="SAM" id="MobiDB-lite"/>
    </source>
</evidence>
<keyword evidence="3" id="KW-1185">Reference proteome</keyword>
<reference evidence="2" key="1">
    <citation type="submission" date="2020-07" db="EMBL/GenBank/DDBJ databases">
        <title>The High-quality genome of the commercially important snow crab, Chionoecetes opilio.</title>
        <authorList>
            <person name="Jeong J.-H."/>
            <person name="Ryu S."/>
        </authorList>
    </citation>
    <scope>NUCLEOTIDE SEQUENCE</scope>
    <source>
        <strain evidence="2">MADBK_172401_WGS</strain>
        <tissue evidence="2">Digestive gland</tissue>
    </source>
</reference>
<feature type="compositionally biased region" description="Basic residues" evidence="1">
    <location>
        <begin position="1"/>
        <end position="18"/>
    </location>
</feature>
<name>A0A8J4Y8D9_CHIOP</name>
<accession>A0A8J4Y8D9</accession>
<protein>
    <submittedName>
        <fullName evidence="2">Uncharacterized protein</fullName>
    </submittedName>
</protein>
<evidence type="ECO:0000313" key="3">
    <source>
        <dbReference type="Proteomes" id="UP000770661"/>
    </source>
</evidence>
<sequence>MLTRHHRGGCPGRAHRMGSKWGGSEKKGRKAPSQGVFSALNRASLERHTTPAALHLVLASPNIHLNRTDHTRAPTGPPLRGEPKLKTFIPPLGALPVGAPLGHCASRRVHKAFLTHHHRRPRKLKCVDALYSRSSVSDAFWHTYNFLQGAGRGVPALKFRFCRRSVIFAAPSWAGGVPANPRPRKTHNRLKDPRPPTLTDCGQGWASHRSAPSWVPPVMDPSGSYQETGWEGSTGTSSWTLFTSPKDLLGIAAGDCASMMCRALQQSSLTQSRVCFPLSCHTRCVSEKSRYAPLAGGNLCFVAPTSHSAEGKLQHPRGGKRFHRLVPKKGHAFSFG</sequence>
<feature type="region of interest" description="Disordered" evidence="1">
    <location>
        <begin position="178"/>
        <end position="231"/>
    </location>
</feature>
<dbReference type="AlphaFoldDB" id="A0A8J4Y8D9"/>
<comment type="caution">
    <text evidence="2">The sequence shown here is derived from an EMBL/GenBank/DDBJ whole genome shotgun (WGS) entry which is preliminary data.</text>
</comment>
<feature type="region of interest" description="Disordered" evidence="1">
    <location>
        <begin position="1"/>
        <end position="34"/>
    </location>
</feature>
<organism evidence="2 3">
    <name type="scientific">Chionoecetes opilio</name>
    <name type="common">Atlantic snow crab</name>
    <name type="synonym">Cancer opilio</name>
    <dbReference type="NCBI Taxonomy" id="41210"/>
    <lineage>
        <taxon>Eukaryota</taxon>
        <taxon>Metazoa</taxon>
        <taxon>Ecdysozoa</taxon>
        <taxon>Arthropoda</taxon>
        <taxon>Crustacea</taxon>
        <taxon>Multicrustacea</taxon>
        <taxon>Malacostraca</taxon>
        <taxon>Eumalacostraca</taxon>
        <taxon>Eucarida</taxon>
        <taxon>Decapoda</taxon>
        <taxon>Pleocyemata</taxon>
        <taxon>Brachyura</taxon>
        <taxon>Eubrachyura</taxon>
        <taxon>Majoidea</taxon>
        <taxon>Majidae</taxon>
        <taxon>Chionoecetes</taxon>
    </lineage>
</organism>
<dbReference type="Proteomes" id="UP000770661">
    <property type="component" value="Unassembled WGS sequence"/>
</dbReference>
<dbReference type="EMBL" id="JACEEZ010014455">
    <property type="protein sequence ID" value="KAG0719474.1"/>
    <property type="molecule type" value="Genomic_DNA"/>
</dbReference>
<proteinExistence type="predicted"/>
<dbReference type="OrthoDB" id="6618553at2759"/>
<evidence type="ECO:0000313" key="2">
    <source>
        <dbReference type="EMBL" id="KAG0719474.1"/>
    </source>
</evidence>
<gene>
    <name evidence="2" type="ORF">GWK47_050401</name>
</gene>